<sequence length="266" mass="31248">MAQEVIYFSRKGLSARDAFINEGNLWGNSFFTTALVRSGKAIFWDQHRARLEKCFEFCWPKQFDKGLIDEAQLATAQILDEFVHIDHAYLRITFYRELSGDIQFWIWALEKEQVTTPLKLTTHCYYPDRNFPDYLKRSDYQYQFKIRKEAIFNGYDDVLLLDHDSYLLELPTSNLILKKGDTYITPTAEYGVLDGITLDRVRFMLSETGHEFKEMRVHAAELHEFDSCFATSSFNGIRHISSIGEVAYNEDSKIKDMIKEFYGEIW</sequence>
<dbReference type="PANTHER" id="PTHR42743">
    <property type="entry name" value="AMINO-ACID AMINOTRANSFERASE"/>
    <property type="match status" value="1"/>
</dbReference>
<dbReference type="Gene3D" id="3.20.10.10">
    <property type="entry name" value="D-amino Acid Aminotransferase, subunit A, domain 2"/>
    <property type="match status" value="1"/>
</dbReference>
<dbReference type="RefSeq" id="WP_115361862.1">
    <property type="nucleotide sequence ID" value="NZ_QDKL01000002.1"/>
</dbReference>
<dbReference type="InterPro" id="IPR050571">
    <property type="entry name" value="Class-IV_PLP-Dep_Aminotrnsfr"/>
</dbReference>
<evidence type="ECO:0000313" key="2">
    <source>
        <dbReference type="EMBL" id="RZF21950.1"/>
    </source>
</evidence>
<accession>A0ABY0IHJ6</accession>
<keyword evidence="3" id="KW-1185">Reference proteome</keyword>
<dbReference type="Proteomes" id="UP000443582">
    <property type="component" value="Unassembled WGS sequence"/>
</dbReference>
<evidence type="ECO:0008006" key="4">
    <source>
        <dbReference type="Google" id="ProtNLM"/>
    </source>
</evidence>
<dbReference type="InterPro" id="IPR036038">
    <property type="entry name" value="Aminotransferase-like"/>
</dbReference>
<proteinExistence type="inferred from homology"/>
<organism evidence="2 3">
    <name type="scientific">Halobacteriovorax vibrionivorans</name>
    <dbReference type="NCBI Taxonomy" id="2152716"/>
    <lineage>
        <taxon>Bacteria</taxon>
        <taxon>Pseudomonadati</taxon>
        <taxon>Bdellovibrionota</taxon>
        <taxon>Bacteriovoracia</taxon>
        <taxon>Bacteriovoracales</taxon>
        <taxon>Halobacteriovoraceae</taxon>
        <taxon>Halobacteriovorax</taxon>
    </lineage>
</organism>
<comment type="similarity">
    <text evidence="1">Belongs to the class-IV pyridoxal-phosphate-dependent aminotransferase family.</text>
</comment>
<evidence type="ECO:0000256" key="1">
    <source>
        <dbReference type="ARBA" id="ARBA00009320"/>
    </source>
</evidence>
<dbReference type="InterPro" id="IPR043131">
    <property type="entry name" value="BCAT-like_N"/>
</dbReference>
<name>A0ABY0IHJ6_9BACT</name>
<dbReference type="SUPFAM" id="SSF56752">
    <property type="entry name" value="D-aminoacid aminotransferase-like PLP-dependent enzymes"/>
    <property type="match status" value="1"/>
</dbReference>
<protein>
    <recommendedName>
        <fullName evidence="4">Aminotransferase class IV</fullName>
    </recommendedName>
</protein>
<dbReference type="InterPro" id="IPR043132">
    <property type="entry name" value="BCAT-like_C"/>
</dbReference>
<gene>
    <name evidence="2" type="ORF">DAY19_09695</name>
</gene>
<comment type="caution">
    <text evidence="2">The sequence shown here is derived from an EMBL/GenBank/DDBJ whole genome shotgun (WGS) entry which is preliminary data.</text>
</comment>
<dbReference type="Pfam" id="PF01063">
    <property type="entry name" value="Aminotran_4"/>
    <property type="match status" value="1"/>
</dbReference>
<dbReference type="EMBL" id="QDKL01000002">
    <property type="protein sequence ID" value="RZF21950.1"/>
    <property type="molecule type" value="Genomic_DNA"/>
</dbReference>
<evidence type="ECO:0000313" key="3">
    <source>
        <dbReference type="Proteomes" id="UP000443582"/>
    </source>
</evidence>
<dbReference type="PANTHER" id="PTHR42743:SF13">
    <property type="entry name" value="P-LOOP CONTAINING NUCLEOSIDE TRIPHOSPHATE HYDROLASE PROTEIN"/>
    <property type="match status" value="1"/>
</dbReference>
<dbReference type="InterPro" id="IPR001544">
    <property type="entry name" value="Aminotrans_IV"/>
</dbReference>
<reference evidence="3" key="1">
    <citation type="journal article" date="2019" name="Int. J. Syst. Evol. Microbiol.">
        <title>Halobacteriovorax valvorus sp. nov., a novel prokaryotic predator isolated from coastal seawater of China.</title>
        <authorList>
            <person name="Chen M.-X."/>
        </authorList>
    </citation>
    <scope>NUCLEOTIDE SEQUENCE [LARGE SCALE GENOMIC DNA]</scope>
    <source>
        <strain evidence="3">BL9</strain>
    </source>
</reference>
<dbReference type="Gene3D" id="3.30.470.10">
    <property type="match status" value="1"/>
</dbReference>